<feature type="domain" description="Cyclic nucleotide-binding" evidence="4">
    <location>
        <begin position="12"/>
        <end position="115"/>
    </location>
</feature>
<keyword evidence="1" id="KW-0805">Transcription regulation</keyword>
<keyword evidence="3" id="KW-0804">Transcription</keyword>
<feature type="domain" description="HTH crp-type" evidence="5">
    <location>
        <begin position="151"/>
        <end position="219"/>
    </location>
</feature>
<evidence type="ECO:0000256" key="3">
    <source>
        <dbReference type="ARBA" id="ARBA00023163"/>
    </source>
</evidence>
<protein>
    <submittedName>
        <fullName evidence="6">Crp/Fnr family transcriptional regulator</fullName>
    </submittedName>
</protein>
<evidence type="ECO:0000259" key="5">
    <source>
        <dbReference type="PROSITE" id="PS51063"/>
    </source>
</evidence>
<dbReference type="Proteomes" id="UP000261080">
    <property type="component" value="Unassembled WGS sequence"/>
</dbReference>
<dbReference type="Pfam" id="PF00027">
    <property type="entry name" value="cNMP_binding"/>
    <property type="match status" value="1"/>
</dbReference>
<accession>A0A3E3K2Q3</accession>
<proteinExistence type="predicted"/>
<keyword evidence="7" id="KW-1185">Reference proteome</keyword>
<dbReference type="SMART" id="SM00100">
    <property type="entry name" value="cNMP"/>
    <property type="match status" value="1"/>
</dbReference>
<dbReference type="SUPFAM" id="SSF51206">
    <property type="entry name" value="cAMP-binding domain-like"/>
    <property type="match status" value="1"/>
</dbReference>
<dbReference type="Gene3D" id="2.60.120.10">
    <property type="entry name" value="Jelly Rolls"/>
    <property type="match status" value="1"/>
</dbReference>
<dbReference type="GO" id="GO:0003677">
    <property type="term" value="F:DNA binding"/>
    <property type="evidence" value="ECO:0007669"/>
    <property type="project" value="UniProtKB-KW"/>
</dbReference>
<dbReference type="GO" id="GO:0006355">
    <property type="term" value="P:regulation of DNA-templated transcription"/>
    <property type="evidence" value="ECO:0007669"/>
    <property type="project" value="InterPro"/>
</dbReference>
<dbReference type="Pfam" id="PF13545">
    <property type="entry name" value="HTH_Crp_2"/>
    <property type="match status" value="1"/>
</dbReference>
<dbReference type="AlphaFoldDB" id="A0A3E3K2Q3"/>
<evidence type="ECO:0000256" key="1">
    <source>
        <dbReference type="ARBA" id="ARBA00023015"/>
    </source>
</evidence>
<sequence>MEQKKILSRCPLFSGLTEAEMGAVLREMQVKEKDYEKGEILLFAGEVPRDFGIVLEGGIVILKEEFSGSTTLLSQGFPGEIFAEAFAASGEPSLVTVEAAKKTRILWISYGQMMRPEGGGRAKGRLVENMMHILAEKNLFLANRVSHLSRRTLREKVLSYLGEQAAKQGSREFDIPFDRQKLADYLAADRSALSAVLGKLQREGVLTFRKHHFILHTEDEAVHEMEKGDHR</sequence>
<dbReference type="PROSITE" id="PS50042">
    <property type="entry name" value="CNMP_BINDING_3"/>
    <property type="match status" value="1"/>
</dbReference>
<dbReference type="CDD" id="cd00038">
    <property type="entry name" value="CAP_ED"/>
    <property type="match status" value="1"/>
</dbReference>
<keyword evidence="2" id="KW-0238">DNA-binding</keyword>
<reference evidence="6 7" key="1">
    <citation type="submission" date="2018-08" db="EMBL/GenBank/DDBJ databases">
        <title>A genome reference for cultivated species of the human gut microbiota.</title>
        <authorList>
            <person name="Zou Y."/>
            <person name="Xue W."/>
            <person name="Luo G."/>
        </authorList>
    </citation>
    <scope>NUCLEOTIDE SEQUENCE [LARGE SCALE GENOMIC DNA]</scope>
    <source>
        <strain evidence="6 7">AF37-2AT</strain>
    </source>
</reference>
<dbReference type="SUPFAM" id="SSF46785">
    <property type="entry name" value="Winged helix' DNA-binding domain"/>
    <property type="match status" value="1"/>
</dbReference>
<name>A0A3E3K2Q3_9FIRM</name>
<dbReference type="OrthoDB" id="9774616at2"/>
<dbReference type="InterPro" id="IPR036390">
    <property type="entry name" value="WH_DNA-bd_sf"/>
</dbReference>
<dbReference type="InterPro" id="IPR014710">
    <property type="entry name" value="RmlC-like_jellyroll"/>
</dbReference>
<evidence type="ECO:0000313" key="7">
    <source>
        <dbReference type="Proteomes" id="UP000261080"/>
    </source>
</evidence>
<comment type="caution">
    <text evidence="6">The sequence shown here is derived from an EMBL/GenBank/DDBJ whole genome shotgun (WGS) entry which is preliminary data.</text>
</comment>
<evidence type="ECO:0000313" key="6">
    <source>
        <dbReference type="EMBL" id="RGE87746.1"/>
    </source>
</evidence>
<dbReference type="SMART" id="SM00419">
    <property type="entry name" value="HTH_CRP"/>
    <property type="match status" value="1"/>
</dbReference>
<dbReference type="InterPro" id="IPR018490">
    <property type="entry name" value="cNMP-bd_dom_sf"/>
</dbReference>
<dbReference type="InterPro" id="IPR012318">
    <property type="entry name" value="HTH_CRP"/>
</dbReference>
<dbReference type="EMBL" id="QVLX01000003">
    <property type="protein sequence ID" value="RGE87746.1"/>
    <property type="molecule type" value="Genomic_DNA"/>
</dbReference>
<dbReference type="PROSITE" id="PS51063">
    <property type="entry name" value="HTH_CRP_2"/>
    <property type="match status" value="1"/>
</dbReference>
<organism evidence="6 7">
    <name type="scientific">Sellimonas intestinalis</name>
    <dbReference type="NCBI Taxonomy" id="1653434"/>
    <lineage>
        <taxon>Bacteria</taxon>
        <taxon>Bacillati</taxon>
        <taxon>Bacillota</taxon>
        <taxon>Clostridia</taxon>
        <taxon>Lachnospirales</taxon>
        <taxon>Lachnospiraceae</taxon>
        <taxon>Sellimonas</taxon>
    </lineage>
</organism>
<gene>
    <name evidence="6" type="ORF">DW016_06380</name>
</gene>
<evidence type="ECO:0000256" key="2">
    <source>
        <dbReference type="ARBA" id="ARBA00023125"/>
    </source>
</evidence>
<dbReference type="RefSeq" id="WP_024731819.1">
    <property type="nucleotide sequence ID" value="NZ_BAABYU010000001.1"/>
</dbReference>
<evidence type="ECO:0000259" key="4">
    <source>
        <dbReference type="PROSITE" id="PS50042"/>
    </source>
</evidence>
<dbReference type="InterPro" id="IPR000595">
    <property type="entry name" value="cNMP-bd_dom"/>
</dbReference>